<keyword evidence="1" id="KW-1133">Transmembrane helix</keyword>
<keyword evidence="1" id="KW-0812">Transmembrane</keyword>
<feature type="transmembrane region" description="Helical" evidence="1">
    <location>
        <begin position="12"/>
        <end position="35"/>
    </location>
</feature>
<reference evidence="2" key="1">
    <citation type="submission" date="2011-11" db="EMBL/GenBank/DDBJ databases">
        <title>Improved High-Quality Draft sequence of Desulfovibrio sp. U5L.</title>
        <authorList>
            <consortium name="US DOE Joint Genome Institute"/>
            <person name="Lucas S."/>
            <person name="Han J."/>
            <person name="Lapidus A."/>
            <person name="Cheng J.-F."/>
            <person name="Goodwin L."/>
            <person name="Pitluck S."/>
            <person name="Peters L."/>
            <person name="Ovchinnikova G."/>
            <person name="Held B."/>
            <person name="Detter J.C."/>
            <person name="Han C."/>
            <person name="Tapia R."/>
            <person name="Land M."/>
            <person name="Hauser L."/>
            <person name="Kyrpides N."/>
            <person name="Ivanova N."/>
            <person name="Pagani I."/>
            <person name="Gabster J."/>
            <person name="Walker C."/>
            <person name="Stolyar S."/>
            <person name="Stahl D."/>
            <person name="Arkin A."/>
            <person name="Dehal P."/>
            <person name="Hazen T."/>
            <person name="Woyke T."/>
        </authorList>
    </citation>
    <scope>NUCLEOTIDE SEQUENCE [LARGE SCALE GENOMIC DNA]</scope>
    <source>
        <strain evidence="2">U5L</strain>
    </source>
</reference>
<dbReference type="EMBL" id="JH600068">
    <property type="protein sequence ID" value="EIG53875.1"/>
    <property type="molecule type" value="Genomic_DNA"/>
</dbReference>
<keyword evidence="1" id="KW-0472">Membrane</keyword>
<organism evidence="2">
    <name type="scientific">Desulfovibrio sp. U5L</name>
    <dbReference type="NCBI Taxonomy" id="596152"/>
    <lineage>
        <taxon>Bacteria</taxon>
        <taxon>Pseudomonadati</taxon>
        <taxon>Thermodesulfobacteriota</taxon>
        <taxon>Desulfovibrionia</taxon>
        <taxon>Desulfovibrionales</taxon>
        <taxon>Desulfovibrionaceae</taxon>
        <taxon>Desulfovibrio</taxon>
    </lineage>
</organism>
<feature type="transmembrane region" description="Helical" evidence="1">
    <location>
        <begin position="110"/>
        <end position="131"/>
    </location>
</feature>
<dbReference type="OrthoDB" id="458509at2"/>
<evidence type="ECO:0000313" key="2">
    <source>
        <dbReference type="EMBL" id="EIG53875.1"/>
    </source>
</evidence>
<dbReference type="eggNOG" id="ENOG5032SRD">
    <property type="taxonomic scope" value="Bacteria"/>
</dbReference>
<gene>
    <name evidence="2" type="ORF">DesU5LDRAFT_2209</name>
</gene>
<proteinExistence type="predicted"/>
<dbReference type="STRING" id="596152.DesU5LDRAFT_2209"/>
<protein>
    <submittedName>
        <fullName evidence="2">Uncharacterized protein</fullName>
    </submittedName>
</protein>
<dbReference type="AlphaFoldDB" id="I2Q269"/>
<evidence type="ECO:0000256" key="1">
    <source>
        <dbReference type="SAM" id="Phobius"/>
    </source>
</evidence>
<sequence length="143" mass="15158">MRYFLLRVGACFSGGIFGGLCNAVAIWLAGAYGLSAAMGVTIAPGLTTGYLYPKLVWGGIWGLLFVPPILAGSFFWRGLLYSFGPTLVQLLVVFPYQAHKGFFGLELGQMTPLFVVLANAVWGFGTAAWLLGGAEAGQVKNTS</sequence>
<dbReference type="HOGENOM" id="CLU_140903_0_0_7"/>
<accession>I2Q269</accession>
<feature type="transmembrane region" description="Helical" evidence="1">
    <location>
        <begin position="55"/>
        <end position="72"/>
    </location>
</feature>
<name>I2Q269_9BACT</name>